<dbReference type="PANTHER" id="PTHR42748:SF30">
    <property type="entry name" value="NMRA-LIKE DOMAIN-CONTAINING PROTEIN"/>
    <property type="match status" value="1"/>
</dbReference>
<dbReference type="GO" id="GO:0005634">
    <property type="term" value="C:nucleus"/>
    <property type="evidence" value="ECO:0007669"/>
    <property type="project" value="TreeGrafter"/>
</dbReference>
<keyword evidence="2" id="KW-0521">NADP</keyword>
<dbReference type="Proteomes" id="UP000054342">
    <property type="component" value="Unassembled WGS sequence"/>
</dbReference>
<dbReference type="EMBL" id="KN847321">
    <property type="protein sequence ID" value="KIW52746.1"/>
    <property type="molecule type" value="Genomic_DNA"/>
</dbReference>
<dbReference type="OrthoDB" id="4119967at2759"/>
<comment type="similarity">
    <text evidence="1">Belongs to the NmrA-type oxidoreductase family.</text>
</comment>
<dbReference type="HOGENOM" id="CLU_007383_8_4_1"/>
<proteinExistence type="inferred from homology"/>
<dbReference type="STRING" id="348802.A0A0D2BJW0"/>
<dbReference type="Pfam" id="PF05368">
    <property type="entry name" value="NmrA"/>
    <property type="match status" value="1"/>
</dbReference>
<evidence type="ECO:0000256" key="3">
    <source>
        <dbReference type="ARBA" id="ARBA00023002"/>
    </source>
</evidence>
<dbReference type="Gene3D" id="3.40.50.720">
    <property type="entry name" value="NAD(P)-binding Rossmann-like Domain"/>
    <property type="match status" value="1"/>
</dbReference>
<dbReference type="SUPFAM" id="SSF51735">
    <property type="entry name" value="NAD(P)-binding Rossmann-fold domains"/>
    <property type="match status" value="1"/>
</dbReference>
<keyword evidence="6" id="KW-1185">Reference proteome</keyword>
<sequence length="335" mass="36980">MSQLREQDTIFISGATGTQGSATVRALLRLSCPSATLTIHALVRDCDSAQARALANLSPLVKLFKGHHDDPSSIAAAAESCTAAMFILLTGWDDPGAEQRHAQNILSRLSSIPTIKRIVYPTTAGVKDPRVPGNFKNLREGSLRYTYYRGKSANESTVQKVAEQNGWAWTIFKPATFLSNFLKPMADFMYPELKEHRIVTVMPPEYEFSFVDPDDIGRFSAAALLGPGKGRNLPDLSSQVIDLASQVGTLEDITRAMGKVLAKYGHKVNIVVEHVTVEEAERRGQNLVKIQNEEFLVENPVVVDLARVRDFGFPLGTIEGFLEREIERLKEVLAL</sequence>
<reference evidence="5 6" key="1">
    <citation type="submission" date="2015-01" db="EMBL/GenBank/DDBJ databases">
        <title>The Genome Sequence of Exophiala xenobiotica CBS118157.</title>
        <authorList>
            <consortium name="The Broad Institute Genomics Platform"/>
            <person name="Cuomo C."/>
            <person name="de Hoog S."/>
            <person name="Gorbushina A."/>
            <person name="Stielow B."/>
            <person name="Teixiera M."/>
            <person name="Abouelleil A."/>
            <person name="Chapman S.B."/>
            <person name="Priest M."/>
            <person name="Young S.K."/>
            <person name="Wortman J."/>
            <person name="Nusbaum C."/>
            <person name="Birren B."/>
        </authorList>
    </citation>
    <scope>NUCLEOTIDE SEQUENCE [LARGE SCALE GENOMIC DNA]</scope>
    <source>
        <strain evidence="5 6">CBS 118157</strain>
    </source>
</reference>
<dbReference type="GO" id="GO:0016491">
    <property type="term" value="F:oxidoreductase activity"/>
    <property type="evidence" value="ECO:0007669"/>
    <property type="project" value="UniProtKB-KW"/>
</dbReference>
<dbReference type="AlphaFoldDB" id="A0A0D2BJW0"/>
<dbReference type="InterPro" id="IPR036291">
    <property type="entry name" value="NAD(P)-bd_dom_sf"/>
</dbReference>
<name>A0A0D2BJW0_9EURO</name>
<dbReference type="GeneID" id="25330277"/>
<dbReference type="InterPro" id="IPR051164">
    <property type="entry name" value="NmrA-like_oxidored"/>
</dbReference>
<dbReference type="InterPro" id="IPR008030">
    <property type="entry name" value="NmrA-like"/>
</dbReference>
<gene>
    <name evidence="5" type="ORF">PV05_08369</name>
</gene>
<keyword evidence="3" id="KW-0560">Oxidoreductase</keyword>
<evidence type="ECO:0000256" key="1">
    <source>
        <dbReference type="ARBA" id="ARBA00006328"/>
    </source>
</evidence>
<feature type="domain" description="NmrA-like" evidence="4">
    <location>
        <begin position="7"/>
        <end position="274"/>
    </location>
</feature>
<accession>A0A0D2BJW0</accession>
<protein>
    <recommendedName>
        <fullName evidence="4">NmrA-like domain-containing protein</fullName>
    </recommendedName>
</protein>
<evidence type="ECO:0000259" key="4">
    <source>
        <dbReference type="Pfam" id="PF05368"/>
    </source>
</evidence>
<organism evidence="5 6">
    <name type="scientific">Exophiala xenobiotica</name>
    <dbReference type="NCBI Taxonomy" id="348802"/>
    <lineage>
        <taxon>Eukaryota</taxon>
        <taxon>Fungi</taxon>
        <taxon>Dikarya</taxon>
        <taxon>Ascomycota</taxon>
        <taxon>Pezizomycotina</taxon>
        <taxon>Eurotiomycetes</taxon>
        <taxon>Chaetothyriomycetidae</taxon>
        <taxon>Chaetothyriales</taxon>
        <taxon>Herpotrichiellaceae</taxon>
        <taxon>Exophiala</taxon>
    </lineage>
</organism>
<dbReference type="RefSeq" id="XP_013313330.1">
    <property type="nucleotide sequence ID" value="XM_013457876.1"/>
</dbReference>
<evidence type="ECO:0000313" key="5">
    <source>
        <dbReference type="EMBL" id="KIW52746.1"/>
    </source>
</evidence>
<evidence type="ECO:0000256" key="2">
    <source>
        <dbReference type="ARBA" id="ARBA00022857"/>
    </source>
</evidence>
<evidence type="ECO:0000313" key="6">
    <source>
        <dbReference type="Proteomes" id="UP000054342"/>
    </source>
</evidence>
<dbReference type="PANTHER" id="PTHR42748">
    <property type="entry name" value="NITROGEN METABOLITE REPRESSION PROTEIN NMRA FAMILY MEMBER"/>
    <property type="match status" value="1"/>
</dbReference>